<evidence type="ECO:0000256" key="1">
    <source>
        <dbReference type="ARBA" id="ARBA00004412"/>
    </source>
</evidence>
<keyword evidence="12" id="KW-0653">Protein transport</keyword>
<accession>A0A7R8XEK2</accession>
<dbReference type="AlphaFoldDB" id="A0A7R8XEK2"/>
<keyword evidence="5" id="KW-0963">Cytoplasm</keyword>
<dbReference type="GO" id="GO:0015031">
    <property type="term" value="P:protein transport"/>
    <property type="evidence" value="ECO:0007669"/>
    <property type="project" value="UniProtKB-KW"/>
</dbReference>
<evidence type="ECO:0000256" key="5">
    <source>
        <dbReference type="ARBA" id="ARBA00022490"/>
    </source>
</evidence>
<evidence type="ECO:0000259" key="17">
    <source>
        <dbReference type="PROSITE" id="PS50178"/>
    </source>
</evidence>
<dbReference type="GO" id="GO:0005096">
    <property type="term" value="F:GTPase activator activity"/>
    <property type="evidence" value="ECO:0007669"/>
    <property type="project" value="InterPro"/>
</dbReference>
<keyword evidence="6" id="KW-0597">Phosphoprotein</keyword>
<dbReference type="EMBL" id="CAJPEV010002156">
    <property type="protein sequence ID" value="CAG0895893.1"/>
    <property type="molecule type" value="Genomic_DNA"/>
</dbReference>
<dbReference type="SUPFAM" id="SSF57903">
    <property type="entry name" value="FYVE/PHD zinc finger"/>
    <property type="match status" value="1"/>
</dbReference>
<evidence type="ECO:0000256" key="7">
    <source>
        <dbReference type="ARBA" id="ARBA00022583"/>
    </source>
</evidence>
<gene>
    <name evidence="18" type="ORF">DSTB1V02_LOCUS8943</name>
</gene>
<keyword evidence="10 14" id="KW-0863">Zinc-finger</keyword>
<feature type="compositionally biased region" description="Basic and acidic residues" evidence="16">
    <location>
        <begin position="415"/>
        <end position="428"/>
    </location>
</feature>
<dbReference type="Pfam" id="PF01363">
    <property type="entry name" value="FYVE"/>
    <property type="match status" value="1"/>
</dbReference>
<evidence type="ECO:0000256" key="13">
    <source>
        <dbReference type="ARBA" id="ARBA00023054"/>
    </source>
</evidence>
<dbReference type="InterPro" id="IPR003914">
    <property type="entry name" value="Rabaptin"/>
</dbReference>
<feature type="compositionally biased region" description="Polar residues" evidence="16">
    <location>
        <begin position="429"/>
        <end position="446"/>
    </location>
</feature>
<dbReference type="OrthoDB" id="79940at2759"/>
<dbReference type="InterPro" id="IPR000306">
    <property type="entry name" value="Znf_FYVE"/>
</dbReference>
<evidence type="ECO:0000256" key="10">
    <source>
        <dbReference type="ARBA" id="ARBA00022771"/>
    </source>
</evidence>
<dbReference type="GO" id="GO:0008083">
    <property type="term" value="F:growth factor activity"/>
    <property type="evidence" value="ECO:0007669"/>
    <property type="project" value="InterPro"/>
</dbReference>
<dbReference type="GO" id="GO:0006897">
    <property type="term" value="P:endocytosis"/>
    <property type="evidence" value="ECO:0007669"/>
    <property type="project" value="UniProtKB-KW"/>
</dbReference>
<dbReference type="PANTHER" id="PTHR31179:SF7">
    <property type="entry name" value="FYVE-TYPE DOMAIN-CONTAINING PROTEIN"/>
    <property type="match status" value="1"/>
</dbReference>
<keyword evidence="7" id="KW-0254">Endocytosis</keyword>
<reference evidence="18" key="1">
    <citation type="submission" date="2020-11" db="EMBL/GenBank/DDBJ databases">
        <authorList>
            <person name="Tran Van P."/>
        </authorList>
    </citation>
    <scope>NUCLEOTIDE SEQUENCE</scope>
</reference>
<dbReference type="FunFam" id="1.20.5.730:FF:000005">
    <property type="entry name" value="RABaptiN (Rab effector)"/>
    <property type="match status" value="1"/>
</dbReference>
<keyword evidence="4" id="KW-0813">Transport</keyword>
<dbReference type="InterPro" id="IPR015390">
    <property type="entry name" value="Rabaptin_Rab5-bd_dom"/>
</dbReference>
<dbReference type="InterPro" id="IPR018514">
    <property type="entry name" value="Rabaptin_CC"/>
</dbReference>
<evidence type="ECO:0000256" key="8">
    <source>
        <dbReference type="ARBA" id="ARBA00022723"/>
    </source>
</evidence>
<keyword evidence="11" id="KW-0862">Zinc</keyword>
<dbReference type="Pfam" id="PF09311">
    <property type="entry name" value="Rab5-bind"/>
    <property type="match status" value="1"/>
</dbReference>
<evidence type="ECO:0000256" key="6">
    <source>
        <dbReference type="ARBA" id="ARBA00022553"/>
    </source>
</evidence>
<feature type="region of interest" description="Disordered" evidence="16">
    <location>
        <begin position="177"/>
        <end position="200"/>
    </location>
</feature>
<dbReference type="InterPro" id="IPR017455">
    <property type="entry name" value="Znf_FYVE-rel"/>
</dbReference>
<dbReference type="Pfam" id="PF03528">
    <property type="entry name" value="Rabaptin"/>
    <property type="match status" value="1"/>
</dbReference>
<evidence type="ECO:0000256" key="14">
    <source>
        <dbReference type="PROSITE-ProRule" id="PRU00091"/>
    </source>
</evidence>
<evidence type="ECO:0000256" key="11">
    <source>
        <dbReference type="ARBA" id="ARBA00022833"/>
    </source>
</evidence>
<evidence type="ECO:0000256" key="4">
    <source>
        <dbReference type="ARBA" id="ARBA00022448"/>
    </source>
</evidence>
<feature type="compositionally biased region" description="Polar residues" evidence="16">
    <location>
        <begin position="398"/>
        <end position="412"/>
    </location>
</feature>
<dbReference type="Gene3D" id="1.20.5.730">
    <property type="entry name" value="Single helix bin"/>
    <property type="match status" value="1"/>
</dbReference>
<feature type="coiled-coil region" evidence="15">
    <location>
        <begin position="47"/>
        <end position="150"/>
    </location>
</feature>
<feature type="coiled-coil region" evidence="15">
    <location>
        <begin position="663"/>
        <end position="728"/>
    </location>
</feature>
<keyword evidence="8" id="KW-0479">Metal-binding</keyword>
<dbReference type="Proteomes" id="UP000677054">
    <property type="component" value="Unassembled WGS sequence"/>
</dbReference>
<keyword evidence="9" id="KW-0967">Endosome</keyword>
<feature type="region of interest" description="Disordered" evidence="16">
    <location>
        <begin position="393"/>
        <end position="446"/>
    </location>
</feature>
<dbReference type="PANTHER" id="PTHR31179">
    <property type="entry name" value="RAB GTPASE-BINDING EFFECTOR PROTEIN"/>
    <property type="match status" value="1"/>
</dbReference>
<evidence type="ECO:0000313" key="19">
    <source>
        <dbReference type="Proteomes" id="UP000677054"/>
    </source>
</evidence>
<dbReference type="InterPro" id="IPR011011">
    <property type="entry name" value="Znf_FYVE_PHD"/>
</dbReference>
<feature type="domain" description="FYVE-type" evidence="17">
    <location>
        <begin position="779"/>
        <end position="837"/>
    </location>
</feature>
<dbReference type="GO" id="GO:0008270">
    <property type="term" value="F:zinc ion binding"/>
    <property type="evidence" value="ECO:0007669"/>
    <property type="project" value="UniProtKB-KW"/>
</dbReference>
<keyword evidence="19" id="KW-1185">Reference proteome</keyword>
<dbReference type="SUPFAM" id="SSF103652">
    <property type="entry name" value="G protein-binding domain"/>
    <property type="match status" value="1"/>
</dbReference>
<name>A0A7R8XEK2_9CRUS</name>
<protein>
    <recommendedName>
        <fullName evidence="17">FYVE-type domain-containing protein</fullName>
    </recommendedName>
</protein>
<evidence type="ECO:0000256" key="15">
    <source>
        <dbReference type="SAM" id="Coils"/>
    </source>
</evidence>
<evidence type="ECO:0000256" key="3">
    <source>
        <dbReference type="ARBA" id="ARBA00006603"/>
    </source>
</evidence>
<dbReference type="SMART" id="SM00064">
    <property type="entry name" value="FYVE"/>
    <property type="match status" value="1"/>
</dbReference>
<evidence type="ECO:0000256" key="12">
    <source>
        <dbReference type="ARBA" id="ARBA00022927"/>
    </source>
</evidence>
<organism evidence="18">
    <name type="scientific">Darwinula stevensoni</name>
    <dbReference type="NCBI Taxonomy" id="69355"/>
    <lineage>
        <taxon>Eukaryota</taxon>
        <taxon>Metazoa</taxon>
        <taxon>Ecdysozoa</taxon>
        <taxon>Arthropoda</taxon>
        <taxon>Crustacea</taxon>
        <taxon>Oligostraca</taxon>
        <taxon>Ostracoda</taxon>
        <taxon>Podocopa</taxon>
        <taxon>Podocopida</taxon>
        <taxon>Darwinulocopina</taxon>
        <taxon>Darwinuloidea</taxon>
        <taxon>Darwinulidae</taxon>
        <taxon>Darwinula</taxon>
    </lineage>
</organism>
<dbReference type="GO" id="GO:0005769">
    <property type="term" value="C:early endosome"/>
    <property type="evidence" value="ECO:0007669"/>
    <property type="project" value="UniProtKB-SubCell"/>
</dbReference>
<dbReference type="PROSITE" id="PS50178">
    <property type="entry name" value="ZF_FYVE"/>
    <property type="match status" value="1"/>
</dbReference>
<evidence type="ECO:0000313" key="18">
    <source>
        <dbReference type="EMBL" id="CAD7249142.1"/>
    </source>
</evidence>
<dbReference type="EMBL" id="LR901673">
    <property type="protein sequence ID" value="CAD7249142.1"/>
    <property type="molecule type" value="Genomic_DNA"/>
</dbReference>
<dbReference type="InterPro" id="IPR013083">
    <property type="entry name" value="Znf_RING/FYVE/PHD"/>
</dbReference>
<dbReference type="CDD" id="cd15739">
    <property type="entry name" value="FYVE_RABE_unchar"/>
    <property type="match status" value="1"/>
</dbReference>
<proteinExistence type="inferred from homology"/>
<evidence type="ECO:0000256" key="9">
    <source>
        <dbReference type="ARBA" id="ARBA00022753"/>
    </source>
</evidence>
<dbReference type="Gene3D" id="3.30.40.10">
    <property type="entry name" value="Zinc/RING finger domain, C3HC4 (zinc finger)"/>
    <property type="match status" value="1"/>
</dbReference>
<sequence>MESSPTIEELKKHICDLEESKKCLRAEKEQMEQDFGMKRAKFRELYLHKEEQLNKESEALMKSQAEEQRLQKEVQRLQSELDDAKSQVTIAQCTLENVEVENHRWQEEVATLRRVLSDVEEEKLNIQQALEHKKDKNQKLNVELSRLRRLIKPDQDAGESILASLKKRVGAIAAGEISINPPQSTSTSIGSSSDPGSLENLEDSMRRAQEEQQVLQNIVAPLEEEILVLKDKLRLTDEQLQAYEQCQADVVNGSKELATLVQESKNFESLLQEISLRLEELLKRKDLQSTPLALYFGVLNFQKTMYLSEIRRLRKQVKDAYRGFSTDSQLLTKLQLMHSLLTKEQLVQFEELTKGGYSGEYLRLGGCEDTSPSRSLDEDAYKMREEVQHGIRDESASLRLSSLDTSGPQGSVDTDEGHSDEPSSERDSSLFNHQDSGNTQITEESECQQLQDEASLRTQNLILPSFTAIELEQQLCASRKEAADAHKQISLLEQKLSRYKEDLDREAHYRREDEDKWSELSKNYEAQLSQLQKRLEERERIFEDLRGLCEQTKTMALERFKQLTLNRQEVQDEINRLEAENEMLMGKYKVHTQALHRDLPSVPNTLEEMQQVLHHLREELIRNRVAKEHLEESLRSEILFLKDQISAEQSEKESLEISYNTEISELKEQVGIMQTIQAQLEKEESLRVEFEEKHSGCKKELDEIRARSLVLEASVKDLSSLKEQLEKEVTHLWSRVSTLQQEVENSEANQRDFVRLTQSLQVELEGIRQGENEVRWQHEEDVNHCPRCSRPFTAILRKHHCRHCGKIYCSECTSQTVGSGPHGRPSRVCDVCHTILVRDSAPYFSRHAPNLPE</sequence>
<feature type="coiled-coil region" evidence="15">
    <location>
        <begin position="482"/>
        <end position="594"/>
    </location>
</feature>
<keyword evidence="13 15" id="KW-0175">Coiled coil</keyword>
<evidence type="ECO:0000256" key="16">
    <source>
        <dbReference type="SAM" id="MobiDB-lite"/>
    </source>
</evidence>
<comment type="similarity">
    <text evidence="3">Belongs to the rabaptin family.</text>
</comment>
<evidence type="ECO:0000256" key="2">
    <source>
        <dbReference type="ARBA" id="ARBA00004496"/>
    </source>
</evidence>
<feature type="compositionally biased region" description="Low complexity" evidence="16">
    <location>
        <begin position="184"/>
        <end position="197"/>
    </location>
</feature>
<comment type="subcellular location">
    <subcellularLocation>
        <location evidence="2">Cytoplasm</location>
    </subcellularLocation>
    <subcellularLocation>
        <location evidence="1">Early endosome</location>
    </subcellularLocation>
</comment>